<dbReference type="Pfam" id="PF07522">
    <property type="entry name" value="DRMBL"/>
    <property type="match status" value="1"/>
</dbReference>
<evidence type="ECO:0000256" key="5">
    <source>
        <dbReference type="SAM" id="MobiDB-lite"/>
    </source>
</evidence>
<reference evidence="8 9" key="1">
    <citation type="submission" date="2025-05" db="UniProtKB">
        <authorList>
            <consortium name="RefSeq"/>
        </authorList>
    </citation>
    <scope>IDENTIFICATION</scope>
    <source>
        <tissue evidence="8 9">Muscle</tissue>
    </source>
</reference>
<evidence type="ECO:0000259" key="6">
    <source>
        <dbReference type="Pfam" id="PF07522"/>
    </source>
</evidence>
<keyword evidence="4" id="KW-0269">Exonuclease</keyword>
<accession>A0ABM1TLF3</accession>
<dbReference type="RefSeq" id="XP_022256710.1">
    <property type="nucleotide sequence ID" value="XM_022401002.1"/>
</dbReference>
<feature type="domain" description="DNA repair metallo-beta-lactamase" evidence="6">
    <location>
        <begin position="117"/>
        <end position="224"/>
    </location>
</feature>
<evidence type="ECO:0000256" key="1">
    <source>
        <dbReference type="ARBA" id="ARBA00022722"/>
    </source>
</evidence>
<dbReference type="Gene3D" id="3.40.50.12650">
    <property type="match status" value="1"/>
</dbReference>
<sequence>MNGTVLYTGDFRWAVGDAAKSSALYYSFSQVKDIQSVYVDTTFCFPEALYIPSRDESFEAVKSLVQWWLNYGTNRVVYFRCSAQFGYEYMFIKLYQALNMKVHVNHHTLAKYSGISEIEEVLTVNYKSTKLHACYRSDKAEEDIKTTMSYLPCCYQPTGYNHMEVLTIKLCAMWYAHHVTVQSIKYSARQNFYRVCYSMHSSLTEIQDLIRHLKPINVYPNVVPKGSTVSEIVRWLQPFCRSGQLQKHDSEQSAPEHVPLGKLCSSKHIKNIPFCEKQLMLQGKQEYISHHNIYKTDHHSSQISESSSDITDSQHTEKEKPNDSLSEYSLSGSFSESEEKPQFVSSEIFKSCSVCNKSKEVPKTKAEETTINSVKTLEGSSIKLRKTHENILFNSKYLEGSEFNSRNIYENVLKIKSKNSSEDVLLNSVKIPECLVSESKKAKFLEKSLSSSVNITNSVFNTKKANEDLMSESRKISGDSVFSSTQDTRDLVFDSRKITEASLLSPVTRPGKSRFNSKKTSEYSVSDFTNMKSDLLFNTNKTLKNSTFTSDNELFVETNLPIKHRVQICDNGRSNKEGMILNCSNSVDNKYLKPENSYETKNNNTCDSDDMLLCKLHGSDSFGHVKSSKGKYVSKKLTNRETSSSTAENVIVVDSSSCSESTIKSCSSVEYDLSSSLSNQDSKQCPILFRDILFSSSGKCTRSPILSDVGSSGTDDDSDLTPDKVWPIMTDPLTVNEKRKLFEESTLCETEEIPLIILDETPPNDLLD</sequence>
<evidence type="ECO:0000256" key="2">
    <source>
        <dbReference type="ARBA" id="ARBA00022759"/>
    </source>
</evidence>
<evidence type="ECO:0000313" key="9">
    <source>
        <dbReference type="RefSeq" id="XP_022256710.1"/>
    </source>
</evidence>
<protein>
    <submittedName>
        <fullName evidence="8 9">Protein artemis-like</fullName>
    </submittedName>
</protein>
<evidence type="ECO:0000256" key="3">
    <source>
        <dbReference type="ARBA" id="ARBA00022801"/>
    </source>
</evidence>
<evidence type="ECO:0000256" key="4">
    <source>
        <dbReference type="ARBA" id="ARBA00022839"/>
    </source>
</evidence>
<dbReference type="PANTHER" id="PTHR23240">
    <property type="entry name" value="DNA CROSS-LINK REPAIR PROTEIN PSO2/SNM1-RELATED"/>
    <property type="match status" value="1"/>
</dbReference>
<organism evidence="7 8">
    <name type="scientific">Limulus polyphemus</name>
    <name type="common">Atlantic horseshoe crab</name>
    <dbReference type="NCBI Taxonomy" id="6850"/>
    <lineage>
        <taxon>Eukaryota</taxon>
        <taxon>Metazoa</taxon>
        <taxon>Ecdysozoa</taxon>
        <taxon>Arthropoda</taxon>
        <taxon>Chelicerata</taxon>
        <taxon>Merostomata</taxon>
        <taxon>Xiphosura</taxon>
        <taxon>Limulidae</taxon>
        <taxon>Limulus</taxon>
    </lineage>
</organism>
<evidence type="ECO:0000313" key="8">
    <source>
        <dbReference type="RefSeq" id="XP_022256709.1"/>
    </source>
</evidence>
<keyword evidence="7" id="KW-1185">Reference proteome</keyword>
<feature type="compositionally biased region" description="Basic and acidic residues" evidence="5">
    <location>
        <begin position="312"/>
        <end position="322"/>
    </location>
</feature>
<keyword evidence="1" id="KW-0540">Nuclease</keyword>
<gene>
    <name evidence="8 9" type="primary">LOC106472428</name>
</gene>
<dbReference type="InterPro" id="IPR011084">
    <property type="entry name" value="DRMBL"/>
</dbReference>
<feature type="region of interest" description="Disordered" evidence="5">
    <location>
        <begin position="298"/>
        <end position="331"/>
    </location>
</feature>
<proteinExistence type="predicted"/>
<dbReference type="RefSeq" id="XP_022256709.1">
    <property type="nucleotide sequence ID" value="XM_022401001.1"/>
</dbReference>
<dbReference type="PANTHER" id="PTHR23240:SF8">
    <property type="entry name" value="PROTEIN ARTEMIS"/>
    <property type="match status" value="1"/>
</dbReference>
<dbReference type="Proteomes" id="UP000694941">
    <property type="component" value="Unplaced"/>
</dbReference>
<keyword evidence="3" id="KW-0378">Hydrolase</keyword>
<dbReference type="GeneID" id="106472428"/>
<feature type="compositionally biased region" description="Low complexity" evidence="5">
    <location>
        <begin position="301"/>
        <end position="311"/>
    </location>
</feature>
<evidence type="ECO:0000313" key="7">
    <source>
        <dbReference type="Proteomes" id="UP000694941"/>
    </source>
</evidence>
<keyword evidence="2" id="KW-0255">Endonuclease</keyword>
<name>A0ABM1TLF3_LIMPO</name>